<keyword evidence="5 9" id="KW-0627">Porphyrin biosynthesis</keyword>
<evidence type="ECO:0000256" key="4">
    <source>
        <dbReference type="ARBA" id="ARBA00023239"/>
    </source>
</evidence>
<dbReference type="PANTHER" id="PTHR38042">
    <property type="entry name" value="UROPORPHYRINOGEN-III SYNTHASE, CHLOROPLASTIC"/>
    <property type="match status" value="1"/>
</dbReference>
<dbReference type="Gene3D" id="3.40.50.10090">
    <property type="match status" value="2"/>
</dbReference>
<keyword evidence="4 9" id="KW-0456">Lyase</keyword>
<dbReference type="InterPro" id="IPR036108">
    <property type="entry name" value="4pyrrol_syn_uPrphyn_synt_sf"/>
</dbReference>
<evidence type="ECO:0000256" key="7">
    <source>
        <dbReference type="ARBA" id="ARBA00040167"/>
    </source>
</evidence>
<evidence type="ECO:0000256" key="1">
    <source>
        <dbReference type="ARBA" id="ARBA00004772"/>
    </source>
</evidence>
<keyword evidence="12" id="KW-1185">Reference proteome</keyword>
<comment type="pathway">
    <text evidence="1 9">Porphyrin-containing compound metabolism; protoporphyrin-IX biosynthesis; coproporphyrinogen-III from 5-aminolevulinate: step 3/4.</text>
</comment>
<dbReference type="CDD" id="cd06578">
    <property type="entry name" value="HemD"/>
    <property type="match status" value="1"/>
</dbReference>
<evidence type="ECO:0000259" key="10">
    <source>
        <dbReference type="Pfam" id="PF02602"/>
    </source>
</evidence>
<protein>
    <recommendedName>
        <fullName evidence="7 9">Uroporphyrinogen-III synthase</fullName>
        <ecNumber evidence="3 9">4.2.1.75</ecNumber>
    </recommendedName>
</protein>
<dbReference type="SUPFAM" id="SSF69618">
    <property type="entry name" value="HemD-like"/>
    <property type="match status" value="1"/>
</dbReference>
<dbReference type="GO" id="GO:0004852">
    <property type="term" value="F:uroporphyrinogen-III synthase activity"/>
    <property type="evidence" value="ECO:0007669"/>
    <property type="project" value="UniProtKB-UniRule"/>
</dbReference>
<comment type="function">
    <text evidence="6 9">Catalyzes cyclization of the linear tetrapyrrole, hydroxymethylbilane, to the macrocyclic uroporphyrinogen III.</text>
</comment>
<dbReference type="Pfam" id="PF02602">
    <property type="entry name" value="HEM4"/>
    <property type="match status" value="1"/>
</dbReference>
<evidence type="ECO:0000313" key="12">
    <source>
        <dbReference type="Proteomes" id="UP000027142"/>
    </source>
</evidence>
<dbReference type="RefSeq" id="WP_038481654.1">
    <property type="nucleotide sequence ID" value="NZ_CP003923.1"/>
</dbReference>
<comment type="similarity">
    <text evidence="2 9">Belongs to the uroporphyrinogen-III synthase family.</text>
</comment>
<evidence type="ECO:0000313" key="11">
    <source>
        <dbReference type="EMBL" id="AIC95187.1"/>
    </source>
</evidence>
<evidence type="ECO:0000256" key="2">
    <source>
        <dbReference type="ARBA" id="ARBA00008133"/>
    </source>
</evidence>
<reference evidence="11 12" key="1">
    <citation type="journal article" date="2014" name="Gene">
        <title>A comparative genomic analysis of the alkalitolerant soil bacterium Bacillus lehensis G1.</title>
        <authorList>
            <person name="Noor Y.M."/>
            <person name="Samsulrizal N.H."/>
            <person name="Jema'on N.A."/>
            <person name="Low K.O."/>
            <person name="Ramli A.N."/>
            <person name="Alias N.I."/>
            <person name="Damis S.I."/>
            <person name="Fuzi S.F."/>
            <person name="Isa M.N."/>
            <person name="Murad A.M."/>
            <person name="Raih M.F."/>
            <person name="Bakar F.D."/>
            <person name="Najimudin N."/>
            <person name="Mahadi N.M."/>
            <person name="Illias R.M."/>
        </authorList>
    </citation>
    <scope>NUCLEOTIDE SEQUENCE [LARGE SCALE GENOMIC DNA]</scope>
    <source>
        <strain evidence="11 12">G1</strain>
    </source>
</reference>
<sequence length="250" mass="27687">MLALRNKHILLTREEKDAKQFADLITAYGGTPYFLPLIKIVFRPVGVESTKKAARADWLVFTSVNGVRSFFSTYQGEPLKAKMAAVGVQTAHEIERYGYHTSVVPKIQDGEALARLLQTVVGQEERVLVVRGQLAKPTIIYGLKNKGINVEALTTYDTIMPKEAIREAKALPNLVFDYVTLTSPSTATHLRAVMEACTISYRKVACIGPRTNERAIQLGLTPTVTADSYSTNGLVKAMLIEEAHKHERNI</sequence>
<name>A0A060LYD6_9BACI</name>
<dbReference type="STRING" id="1246626.BleG1_2620"/>
<dbReference type="Proteomes" id="UP000027142">
    <property type="component" value="Chromosome"/>
</dbReference>
<dbReference type="GO" id="GO:0006782">
    <property type="term" value="P:protoporphyrinogen IX biosynthetic process"/>
    <property type="evidence" value="ECO:0007669"/>
    <property type="project" value="UniProtKB-UniRule"/>
</dbReference>
<dbReference type="OrthoDB" id="9815856at2"/>
<gene>
    <name evidence="11" type="ORF">BleG1_2620</name>
</gene>
<dbReference type="HOGENOM" id="CLU_011276_9_5_9"/>
<evidence type="ECO:0000256" key="8">
    <source>
        <dbReference type="ARBA" id="ARBA00048617"/>
    </source>
</evidence>
<comment type="catalytic activity">
    <reaction evidence="8 9">
        <text>hydroxymethylbilane = uroporphyrinogen III + H2O</text>
        <dbReference type="Rhea" id="RHEA:18965"/>
        <dbReference type="ChEBI" id="CHEBI:15377"/>
        <dbReference type="ChEBI" id="CHEBI:57308"/>
        <dbReference type="ChEBI" id="CHEBI:57845"/>
        <dbReference type="EC" id="4.2.1.75"/>
    </reaction>
</comment>
<evidence type="ECO:0000256" key="5">
    <source>
        <dbReference type="ARBA" id="ARBA00023244"/>
    </source>
</evidence>
<dbReference type="eggNOG" id="COG1587">
    <property type="taxonomic scope" value="Bacteria"/>
</dbReference>
<accession>A0A060LYD6</accession>
<dbReference type="EMBL" id="CP003923">
    <property type="protein sequence ID" value="AIC95187.1"/>
    <property type="molecule type" value="Genomic_DNA"/>
</dbReference>
<evidence type="ECO:0000256" key="6">
    <source>
        <dbReference type="ARBA" id="ARBA00037589"/>
    </source>
</evidence>
<dbReference type="KEGG" id="ble:BleG1_2620"/>
<dbReference type="GO" id="GO:0006780">
    <property type="term" value="P:uroporphyrinogen III biosynthetic process"/>
    <property type="evidence" value="ECO:0007669"/>
    <property type="project" value="UniProtKB-UniRule"/>
</dbReference>
<dbReference type="InterPro" id="IPR039793">
    <property type="entry name" value="UROS/Hem4"/>
</dbReference>
<organism evidence="11 12">
    <name type="scientific">Shouchella lehensis G1</name>
    <dbReference type="NCBI Taxonomy" id="1246626"/>
    <lineage>
        <taxon>Bacteria</taxon>
        <taxon>Bacillati</taxon>
        <taxon>Bacillota</taxon>
        <taxon>Bacilli</taxon>
        <taxon>Bacillales</taxon>
        <taxon>Bacillaceae</taxon>
        <taxon>Shouchella</taxon>
    </lineage>
</organism>
<evidence type="ECO:0000256" key="3">
    <source>
        <dbReference type="ARBA" id="ARBA00013109"/>
    </source>
</evidence>
<dbReference type="PANTHER" id="PTHR38042:SF1">
    <property type="entry name" value="UROPORPHYRINOGEN-III SYNTHASE, CHLOROPLASTIC"/>
    <property type="match status" value="1"/>
</dbReference>
<dbReference type="AlphaFoldDB" id="A0A060LYD6"/>
<dbReference type="InterPro" id="IPR003754">
    <property type="entry name" value="4pyrrol_synth_uPrphyn_synth"/>
</dbReference>
<dbReference type="EC" id="4.2.1.75" evidence="3 9"/>
<feature type="domain" description="Tetrapyrrole biosynthesis uroporphyrinogen III synthase" evidence="10">
    <location>
        <begin position="20"/>
        <end position="235"/>
    </location>
</feature>
<dbReference type="UniPathway" id="UPA00251">
    <property type="reaction ID" value="UER00320"/>
</dbReference>
<proteinExistence type="inferred from homology"/>
<dbReference type="PATRIC" id="fig|1246626.3.peg.2614"/>
<evidence type="ECO:0000256" key="9">
    <source>
        <dbReference type="RuleBase" id="RU366031"/>
    </source>
</evidence>